<accession>A0A7J8PNP2</accession>
<evidence type="ECO:0000256" key="5">
    <source>
        <dbReference type="ARBA" id="ARBA00022989"/>
    </source>
</evidence>
<keyword evidence="4" id="KW-0653">Protein transport</keyword>
<dbReference type="Gene3D" id="1.20.5.3310">
    <property type="match status" value="1"/>
</dbReference>
<evidence type="ECO:0000256" key="3">
    <source>
        <dbReference type="ARBA" id="ARBA00022692"/>
    </source>
</evidence>
<evidence type="ECO:0000256" key="6">
    <source>
        <dbReference type="ARBA" id="ARBA00023010"/>
    </source>
</evidence>
<keyword evidence="3 8" id="KW-0812">Transmembrane</keyword>
<evidence type="ECO:0000313" key="9">
    <source>
        <dbReference type="EMBL" id="MBA0590808.1"/>
    </source>
</evidence>
<dbReference type="Pfam" id="PF02416">
    <property type="entry name" value="TatA_B_E"/>
    <property type="match status" value="1"/>
</dbReference>
<comment type="caution">
    <text evidence="9">The sequence shown here is derived from an EMBL/GenBank/DDBJ whole genome shotgun (WGS) entry which is preliminary data.</text>
</comment>
<dbReference type="EMBL" id="JABEZZ010000007">
    <property type="protein sequence ID" value="MBA0590808.1"/>
    <property type="molecule type" value="Genomic_DNA"/>
</dbReference>
<keyword evidence="6" id="KW-0811">Translocation</keyword>
<proteinExistence type="predicted"/>
<dbReference type="AlphaFoldDB" id="A0A7J8PNP2"/>
<dbReference type="InterPro" id="IPR003369">
    <property type="entry name" value="TatA/B/E"/>
</dbReference>
<keyword evidence="5 8" id="KW-1133">Transmembrane helix</keyword>
<name>A0A7J8PNP2_GOSRA</name>
<feature type="non-terminal residue" evidence="9">
    <location>
        <position position="65"/>
    </location>
</feature>
<dbReference type="GO" id="GO:0015031">
    <property type="term" value="P:protein transport"/>
    <property type="evidence" value="ECO:0007669"/>
    <property type="project" value="UniProtKB-KW"/>
</dbReference>
<evidence type="ECO:0000256" key="8">
    <source>
        <dbReference type="SAM" id="Phobius"/>
    </source>
</evidence>
<organism evidence="9 10">
    <name type="scientific">Gossypium raimondii</name>
    <name type="common">Peruvian cotton</name>
    <name type="synonym">Gossypium klotzschianum subsp. raimondii</name>
    <dbReference type="NCBI Taxonomy" id="29730"/>
    <lineage>
        <taxon>Eukaryota</taxon>
        <taxon>Viridiplantae</taxon>
        <taxon>Streptophyta</taxon>
        <taxon>Embryophyta</taxon>
        <taxon>Tracheophyta</taxon>
        <taxon>Spermatophyta</taxon>
        <taxon>Magnoliopsida</taxon>
        <taxon>eudicotyledons</taxon>
        <taxon>Gunneridae</taxon>
        <taxon>Pentapetalae</taxon>
        <taxon>rosids</taxon>
        <taxon>malvids</taxon>
        <taxon>Malvales</taxon>
        <taxon>Malvaceae</taxon>
        <taxon>Malvoideae</taxon>
        <taxon>Gossypium</taxon>
    </lineage>
</organism>
<comment type="subcellular location">
    <subcellularLocation>
        <location evidence="1">Membrane</location>
        <topology evidence="1">Single-pass membrane protein</topology>
    </subcellularLocation>
</comment>
<reference evidence="9 10" key="1">
    <citation type="journal article" date="2019" name="Genome Biol. Evol.">
        <title>Insights into the evolution of the New World diploid cottons (Gossypium, subgenus Houzingenia) based on genome sequencing.</title>
        <authorList>
            <person name="Grover C.E."/>
            <person name="Arick M.A. 2nd"/>
            <person name="Thrash A."/>
            <person name="Conover J.L."/>
            <person name="Sanders W.S."/>
            <person name="Peterson D.G."/>
            <person name="Frelichowski J.E."/>
            <person name="Scheffler J.A."/>
            <person name="Scheffler B.E."/>
            <person name="Wendel J.F."/>
        </authorList>
    </citation>
    <scope>NUCLEOTIDE SEQUENCE [LARGE SCALE GENOMIC DNA]</scope>
    <source>
        <strain evidence="9">8</strain>
        <tissue evidence="9">Leaf</tissue>
    </source>
</reference>
<evidence type="ECO:0000256" key="4">
    <source>
        <dbReference type="ARBA" id="ARBA00022927"/>
    </source>
</evidence>
<feature type="transmembrane region" description="Helical" evidence="8">
    <location>
        <begin position="6"/>
        <end position="27"/>
    </location>
</feature>
<dbReference type="GO" id="GO:0016020">
    <property type="term" value="C:membrane"/>
    <property type="evidence" value="ECO:0007669"/>
    <property type="project" value="UniProtKB-ARBA"/>
</dbReference>
<evidence type="ECO:0000313" key="10">
    <source>
        <dbReference type="Proteomes" id="UP000593578"/>
    </source>
</evidence>
<gene>
    <name evidence="9" type="ORF">Gorai_019500</name>
</gene>
<keyword evidence="7 8" id="KW-0472">Membrane</keyword>
<evidence type="ECO:0000256" key="2">
    <source>
        <dbReference type="ARBA" id="ARBA00022448"/>
    </source>
</evidence>
<evidence type="ECO:0000256" key="7">
    <source>
        <dbReference type="ARBA" id="ARBA00023136"/>
    </source>
</evidence>
<dbReference type="Proteomes" id="UP000593578">
    <property type="component" value="Unassembled WGS sequence"/>
</dbReference>
<sequence>MGLTCNALYVLGPPELVVIAGAAAFVFGPKTLPEIRSIGKNVMSCSLNHGLSIVLEKDAGIFGEK</sequence>
<keyword evidence="2" id="KW-0813">Transport</keyword>
<protein>
    <submittedName>
        <fullName evidence="9">Uncharacterized protein</fullName>
    </submittedName>
</protein>
<evidence type="ECO:0000256" key="1">
    <source>
        <dbReference type="ARBA" id="ARBA00004167"/>
    </source>
</evidence>